<keyword evidence="1" id="KW-0496">Mitochondrion</keyword>
<organism evidence="1">
    <name type="scientific">Utricularia reniformis</name>
    <dbReference type="NCBI Taxonomy" id="192314"/>
    <lineage>
        <taxon>Eukaryota</taxon>
        <taxon>Viridiplantae</taxon>
        <taxon>Streptophyta</taxon>
        <taxon>Embryophyta</taxon>
        <taxon>Tracheophyta</taxon>
        <taxon>Spermatophyta</taxon>
        <taxon>Magnoliopsida</taxon>
        <taxon>eudicotyledons</taxon>
        <taxon>Gunneridae</taxon>
        <taxon>Pentapetalae</taxon>
        <taxon>asterids</taxon>
        <taxon>lamiids</taxon>
        <taxon>Lamiales</taxon>
        <taxon>Lentibulariaceae</taxon>
        <taxon>Utricularia</taxon>
    </lineage>
</organism>
<evidence type="ECO:0000313" key="1">
    <source>
        <dbReference type="EMBL" id="ART31245.1"/>
    </source>
</evidence>
<name>A0A1Y0B1B4_9LAMI</name>
<sequence length="139" mass="16447">MVFVWADHHRCRFENTFFPGCSLITSRERGSYFISVASHSSLHYGSFQIAVQNECYHQQLLVEKSRFQFWSPLEIMGYYDTITIQEDFVISKNRMWHYLLRLPGVYIDAFHVHDTLVIKSLTGQNPRRPFEAFLSHQVP</sequence>
<proteinExistence type="predicted"/>
<dbReference type="EMBL" id="KY774314">
    <property type="protein sequence ID" value="ART31245.1"/>
    <property type="molecule type" value="Genomic_DNA"/>
</dbReference>
<gene>
    <name evidence="1" type="ORF">AEK19_MT1023</name>
</gene>
<dbReference type="AlphaFoldDB" id="A0A1Y0B1B4"/>
<reference evidence="1" key="1">
    <citation type="submission" date="2017-03" db="EMBL/GenBank/DDBJ databases">
        <title>The mitochondrial genome of the carnivorous plant Utricularia reniformis (Lentibulariaceae): structure, comparative analysis and evolutionary landmarks.</title>
        <authorList>
            <person name="Silva S.R."/>
            <person name="Alvarenga D.O."/>
            <person name="Michael T.P."/>
            <person name="Miranda V.F.O."/>
            <person name="Varani A.M."/>
        </authorList>
    </citation>
    <scope>NUCLEOTIDE SEQUENCE</scope>
</reference>
<accession>A0A1Y0B1B4</accession>
<protein>
    <submittedName>
        <fullName evidence="1">Uncharacterized protein</fullName>
    </submittedName>
</protein>
<geneLocation type="mitochondrion" evidence="1"/>